<dbReference type="CDD" id="cd22157">
    <property type="entry name" value="F-box_AtFBW1-like"/>
    <property type="match status" value="1"/>
</dbReference>
<protein>
    <submittedName>
        <fullName evidence="2">F-box associated interaction domain</fullName>
    </submittedName>
</protein>
<dbReference type="Proteomes" id="UP000694240">
    <property type="component" value="Chromosome 10"/>
</dbReference>
<evidence type="ECO:0000259" key="1">
    <source>
        <dbReference type="SMART" id="SM00256"/>
    </source>
</evidence>
<reference evidence="2 3" key="1">
    <citation type="submission" date="2020-12" db="EMBL/GenBank/DDBJ databases">
        <title>Concerted genomic and epigenomic changes stabilize Arabidopsis allopolyploids.</title>
        <authorList>
            <person name="Chen Z."/>
        </authorList>
    </citation>
    <scope>NUCLEOTIDE SEQUENCE [LARGE SCALE GENOMIC DNA]</scope>
    <source>
        <strain evidence="2">Allo738</strain>
        <tissue evidence="2">Leaf</tissue>
    </source>
</reference>
<sequence length="374" mass="42844">MASIDIPLDLQINTLLRLPVKSLLRFRCVSKLWSSIITSQYFQNRHFNIITSSSAAPRLLIAFQDFRSGNLLLVSSPNPNVSSSCCVPYKDLNILKIDGSKFYGSVRGLVCFRSRLSVGICNPSTRQVHIYPQIKFEKDPCTDPWVMYFFGYDPVEDQYKVLAIHHLRWRFEHKVLVVGGGWRDAPYPTCPHVVQTLGLYMNGTLYYGASRMDIKSPNNNSIIVSFDVRFETFNIINVPAAYEKMWNCSSEADKTLINYRGKIGVVEHPRDGSFRMWVVEDVEKEEWSMKTFYLPQSAAGLDFEVMETVYNGEICLLPKELPDPFCLFYYNLKTNSMRSVAIKGLPISQTKPFRSIFAIVSDHYESFMSLETSS</sequence>
<dbReference type="Pfam" id="PF08268">
    <property type="entry name" value="FBA_3"/>
    <property type="match status" value="1"/>
</dbReference>
<dbReference type="NCBIfam" id="TIGR01640">
    <property type="entry name" value="F_box_assoc_1"/>
    <property type="match status" value="1"/>
</dbReference>
<accession>A0A8T1ZKP8</accession>
<keyword evidence="3" id="KW-1185">Reference proteome</keyword>
<name>A0A8T1ZKP8_9BRAS</name>
<dbReference type="PANTHER" id="PTHR31111">
    <property type="entry name" value="BNAA05G37150D PROTEIN-RELATED"/>
    <property type="match status" value="1"/>
</dbReference>
<evidence type="ECO:0000313" key="3">
    <source>
        <dbReference type="Proteomes" id="UP000694240"/>
    </source>
</evidence>
<proteinExistence type="predicted"/>
<evidence type="ECO:0000313" key="2">
    <source>
        <dbReference type="EMBL" id="KAG7559926.1"/>
    </source>
</evidence>
<dbReference type="InterPro" id="IPR001810">
    <property type="entry name" value="F-box_dom"/>
</dbReference>
<dbReference type="SMART" id="SM00256">
    <property type="entry name" value="FBOX"/>
    <property type="match status" value="1"/>
</dbReference>
<gene>
    <name evidence="2" type="ORF">ISN45_Aa05g014940</name>
</gene>
<dbReference type="PANTHER" id="PTHR31111:SF47">
    <property type="entry name" value="F-BOX ASSOCIATED UBIQUITINATION EFFECTOR FAMILY PROTEIN"/>
    <property type="match status" value="1"/>
</dbReference>
<comment type="caution">
    <text evidence="2">The sequence shown here is derived from an EMBL/GenBank/DDBJ whole genome shotgun (WGS) entry which is preliminary data.</text>
</comment>
<dbReference type="EMBL" id="JAEFBK010000010">
    <property type="protein sequence ID" value="KAG7559926.1"/>
    <property type="molecule type" value="Genomic_DNA"/>
</dbReference>
<dbReference type="InterPro" id="IPR017451">
    <property type="entry name" value="F-box-assoc_interact_dom"/>
</dbReference>
<organism evidence="2 3">
    <name type="scientific">Arabidopsis thaliana x Arabidopsis arenosa</name>
    <dbReference type="NCBI Taxonomy" id="1240361"/>
    <lineage>
        <taxon>Eukaryota</taxon>
        <taxon>Viridiplantae</taxon>
        <taxon>Streptophyta</taxon>
        <taxon>Embryophyta</taxon>
        <taxon>Tracheophyta</taxon>
        <taxon>Spermatophyta</taxon>
        <taxon>Magnoliopsida</taxon>
        <taxon>eudicotyledons</taxon>
        <taxon>Gunneridae</taxon>
        <taxon>Pentapetalae</taxon>
        <taxon>rosids</taxon>
        <taxon>malvids</taxon>
        <taxon>Brassicales</taxon>
        <taxon>Brassicaceae</taxon>
        <taxon>Camelineae</taxon>
        <taxon>Arabidopsis</taxon>
    </lineage>
</organism>
<feature type="domain" description="F-box" evidence="1">
    <location>
        <begin position="6"/>
        <end position="46"/>
    </location>
</feature>
<dbReference type="AlphaFoldDB" id="A0A8T1ZKP8"/>
<dbReference type="Pfam" id="PF00646">
    <property type="entry name" value="F-box"/>
    <property type="match status" value="1"/>
</dbReference>
<dbReference type="InterPro" id="IPR013187">
    <property type="entry name" value="F-box-assoc_dom_typ3"/>
</dbReference>